<organism evidence="5 6">
    <name type="scientific">Myceligenerans xiligouense</name>
    <dbReference type="NCBI Taxonomy" id="253184"/>
    <lineage>
        <taxon>Bacteria</taxon>
        <taxon>Bacillati</taxon>
        <taxon>Actinomycetota</taxon>
        <taxon>Actinomycetes</taxon>
        <taxon>Micrococcales</taxon>
        <taxon>Promicromonosporaceae</taxon>
        <taxon>Myceligenerans</taxon>
    </lineage>
</organism>
<dbReference type="PROSITE" id="PS50893">
    <property type="entry name" value="ABC_TRANSPORTER_2"/>
    <property type="match status" value="1"/>
</dbReference>
<reference evidence="5 6" key="1">
    <citation type="submission" date="2018-11" db="EMBL/GenBank/DDBJ databases">
        <title>Sequencing the genomes of 1000 actinobacteria strains.</title>
        <authorList>
            <person name="Klenk H.-P."/>
        </authorList>
    </citation>
    <scope>NUCLEOTIDE SEQUENCE [LARGE SCALE GENOMIC DNA]</scope>
    <source>
        <strain evidence="5 6">DSM 15700</strain>
    </source>
</reference>
<dbReference type="EMBL" id="RKQZ01000001">
    <property type="protein sequence ID" value="RPF20401.1"/>
    <property type="molecule type" value="Genomic_DNA"/>
</dbReference>
<keyword evidence="6" id="KW-1185">Reference proteome</keyword>
<evidence type="ECO:0000256" key="3">
    <source>
        <dbReference type="ARBA" id="ARBA00022840"/>
    </source>
</evidence>
<dbReference type="AlphaFoldDB" id="A0A3N4ZKD7"/>
<sequence length="239" mass="24295">MMNESFPLLEIDGVTVTFGGLTALDDVSFAVREGETVALIGPNGAGKTTLFNVVCGLVRPGRGTVRVAGAPAPSSATGLVGAGVSRTLQGLGLFGTMTVLENVLVPLSTTGGDPAHAHDALARLGLAGLAHRPAGTLPYPERKRVALARALVTEPRLLLLDEPAGGLGAEDIDALAGTVRDLAGDGRGVLLVEHHVDFVMKVADRVVVLDFGRVIAAGTPDEVRGDPAVEAAYLGVGAA</sequence>
<dbReference type="InterPro" id="IPR003593">
    <property type="entry name" value="AAA+_ATPase"/>
</dbReference>
<name>A0A3N4ZKD7_9MICO</name>
<evidence type="ECO:0000256" key="2">
    <source>
        <dbReference type="ARBA" id="ARBA00022741"/>
    </source>
</evidence>
<dbReference type="InterPro" id="IPR051120">
    <property type="entry name" value="ABC_AA/LPS_Transport"/>
</dbReference>
<keyword evidence="1" id="KW-0813">Transport</keyword>
<dbReference type="SMART" id="SM00382">
    <property type="entry name" value="AAA"/>
    <property type="match status" value="1"/>
</dbReference>
<proteinExistence type="predicted"/>
<dbReference type="Pfam" id="PF12399">
    <property type="entry name" value="BCA_ABC_TP_C"/>
    <property type="match status" value="1"/>
</dbReference>
<dbReference type="Pfam" id="PF00005">
    <property type="entry name" value="ABC_tran"/>
    <property type="match status" value="1"/>
</dbReference>
<dbReference type="InterPro" id="IPR003439">
    <property type="entry name" value="ABC_transporter-like_ATP-bd"/>
</dbReference>
<keyword evidence="2" id="KW-0547">Nucleotide-binding</keyword>
<evidence type="ECO:0000313" key="6">
    <source>
        <dbReference type="Proteomes" id="UP000280501"/>
    </source>
</evidence>
<accession>A0A3N4ZKD7</accession>
<dbReference type="GO" id="GO:0005886">
    <property type="term" value="C:plasma membrane"/>
    <property type="evidence" value="ECO:0007669"/>
    <property type="project" value="TreeGrafter"/>
</dbReference>
<dbReference type="Gene3D" id="3.40.50.300">
    <property type="entry name" value="P-loop containing nucleotide triphosphate hydrolases"/>
    <property type="match status" value="1"/>
</dbReference>
<feature type="domain" description="ABC transporter" evidence="4">
    <location>
        <begin position="9"/>
        <end position="236"/>
    </location>
</feature>
<comment type="caution">
    <text evidence="5">The sequence shown here is derived from an EMBL/GenBank/DDBJ whole genome shotgun (WGS) entry which is preliminary data.</text>
</comment>
<dbReference type="PANTHER" id="PTHR45772">
    <property type="entry name" value="CONSERVED COMPONENT OF ABC TRANSPORTER FOR NATURAL AMINO ACIDS-RELATED"/>
    <property type="match status" value="1"/>
</dbReference>
<evidence type="ECO:0000313" key="5">
    <source>
        <dbReference type="EMBL" id="RPF20401.1"/>
    </source>
</evidence>
<protein>
    <submittedName>
        <fullName evidence="5">Amino acid/amide ABC transporter ATP-binding protein 1 (HAAT family)</fullName>
    </submittedName>
</protein>
<gene>
    <name evidence="5" type="ORF">EDD34_0992</name>
</gene>
<evidence type="ECO:0000259" key="4">
    <source>
        <dbReference type="PROSITE" id="PS50893"/>
    </source>
</evidence>
<dbReference type="InterPro" id="IPR032823">
    <property type="entry name" value="BCA_ABC_TP_C"/>
</dbReference>
<keyword evidence="3 5" id="KW-0067">ATP-binding</keyword>
<dbReference type="InterPro" id="IPR027417">
    <property type="entry name" value="P-loop_NTPase"/>
</dbReference>
<evidence type="ECO:0000256" key="1">
    <source>
        <dbReference type="ARBA" id="ARBA00022448"/>
    </source>
</evidence>
<dbReference type="CDD" id="cd03219">
    <property type="entry name" value="ABC_Mj1267_LivG_branched"/>
    <property type="match status" value="1"/>
</dbReference>
<dbReference type="GO" id="GO:0005524">
    <property type="term" value="F:ATP binding"/>
    <property type="evidence" value="ECO:0007669"/>
    <property type="project" value="UniProtKB-KW"/>
</dbReference>
<dbReference type="GO" id="GO:0016887">
    <property type="term" value="F:ATP hydrolysis activity"/>
    <property type="evidence" value="ECO:0007669"/>
    <property type="project" value="InterPro"/>
</dbReference>
<dbReference type="Proteomes" id="UP000280501">
    <property type="component" value="Unassembled WGS sequence"/>
</dbReference>
<dbReference type="SUPFAM" id="SSF52540">
    <property type="entry name" value="P-loop containing nucleoside triphosphate hydrolases"/>
    <property type="match status" value="1"/>
</dbReference>